<comment type="caution">
    <text evidence="1">The sequence shown here is derived from an EMBL/GenBank/DDBJ whole genome shotgun (WGS) entry which is preliminary data.</text>
</comment>
<dbReference type="RefSeq" id="WP_062659686.1">
    <property type="nucleotide sequence ID" value="NZ_BCSY01000127.1"/>
</dbReference>
<evidence type="ECO:0000313" key="1">
    <source>
        <dbReference type="EMBL" id="GAS98945.1"/>
    </source>
</evidence>
<reference evidence="2" key="1">
    <citation type="journal article" date="2016" name="Genome Announc.">
        <title>Draft Genome Sequences of Five Rapidly Growing Mycobacterium Species, M. thermoresistibile, M. fortuitum subsp. acetamidolyticum, M. canariasense, M. brisbanense, and M. novocastrense.</title>
        <authorList>
            <person name="Katahira K."/>
            <person name="Ogura Y."/>
            <person name="Gotoh Y."/>
            <person name="Hayashi T."/>
        </authorList>
    </citation>
    <scope>NUCLEOTIDE SEQUENCE [LARGE SCALE GENOMIC DNA]</scope>
    <source>
        <strain evidence="2">JCM15298</strain>
    </source>
</reference>
<gene>
    <name evidence="1" type="ORF">RMCC_5910</name>
</gene>
<protein>
    <submittedName>
        <fullName evidence="1">Uncharacterized protein</fullName>
    </submittedName>
</protein>
<dbReference type="AlphaFoldDB" id="A0A124E359"/>
<keyword evidence="2" id="KW-1185">Reference proteome</keyword>
<name>A0A124E359_MYCCR</name>
<dbReference type="Proteomes" id="UP000069443">
    <property type="component" value="Unassembled WGS sequence"/>
</dbReference>
<reference evidence="2" key="2">
    <citation type="submission" date="2016-02" db="EMBL/GenBank/DDBJ databases">
        <title>Draft genome sequence of five rapidly growing Mycobacterium species.</title>
        <authorList>
            <person name="Katahira K."/>
            <person name="Gotou Y."/>
            <person name="Iida K."/>
            <person name="Ogura Y."/>
            <person name="Hayashi T."/>
        </authorList>
    </citation>
    <scope>NUCLEOTIDE SEQUENCE [LARGE SCALE GENOMIC DNA]</scope>
    <source>
        <strain evidence="2">JCM15298</strain>
    </source>
</reference>
<proteinExistence type="predicted"/>
<dbReference type="EMBL" id="BCSY01000127">
    <property type="protein sequence ID" value="GAS98945.1"/>
    <property type="molecule type" value="Genomic_DNA"/>
</dbReference>
<organism evidence="1 2">
    <name type="scientific">Mycolicibacterium canariasense</name>
    <name type="common">Mycobacterium canariasense</name>
    <dbReference type="NCBI Taxonomy" id="228230"/>
    <lineage>
        <taxon>Bacteria</taxon>
        <taxon>Bacillati</taxon>
        <taxon>Actinomycetota</taxon>
        <taxon>Actinomycetes</taxon>
        <taxon>Mycobacteriales</taxon>
        <taxon>Mycobacteriaceae</taxon>
        <taxon>Mycolicibacterium</taxon>
    </lineage>
</organism>
<accession>A0A124E359</accession>
<sequence length="79" mass="8367">MPAPTTAEVLAEWVKSEHVRLRGVGVVGTWLAGNTNVEDPIKAAEDLIKAMSAGDRVTMIKGDFDAFINDIKAGKGTPS</sequence>
<evidence type="ECO:0000313" key="2">
    <source>
        <dbReference type="Proteomes" id="UP000069443"/>
    </source>
</evidence>